<evidence type="ECO:0000313" key="2">
    <source>
        <dbReference type="EMBL" id="ARQ13737.1"/>
    </source>
</evidence>
<accession>A0AAN1ENA5</accession>
<dbReference type="Pfam" id="PF01541">
    <property type="entry name" value="GIY-YIG"/>
    <property type="match status" value="1"/>
</dbReference>
<organism evidence="2 3">
    <name type="scientific">Rhizobium etli</name>
    <dbReference type="NCBI Taxonomy" id="29449"/>
    <lineage>
        <taxon>Bacteria</taxon>
        <taxon>Pseudomonadati</taxon>
        <taxon>Pseudomonadota</taxon>
        <taxon>Alphaproteobacteria</taxon>
        <taxon>Hyphomicrobiales</taxon>
        <taxon>Rhizobiaceae</taxon>
        <taxon>Rhizobium/Agrobacterium group</taxon>
        <taxon>Rhizobium</taxon>
    </lineage>
</organism>
<feature type="domain" description="GIY-YIG" evidence="1">
    <location>
        <begin position="84"/>
        <end position="162"/>
    </location>
</feature>
<sequence length="168" mass="19055">MDDARQVIQKNETSLRFTSTGFLCRLHRKGISLRWRKKMSVCGPIASMHAGSLWVSPTETLSNELGKDIISGGLATTLFVFIPDSSSCYVLTSFDGNVLYVGLTKNLKRGMAQHLDNREKVNPTNGRVVWFCWLERDDLSEVERRWMNIHTQHHCAPPILNKIYSATS</sequence>
<dbReference type="CDD" id="cd00719">
    <property type="entry name" value="GIY-YIG_SF"/>
    <property type="match status" value="1"/>
</dbReference>
<dbReference type="InterPro" id="IPR000305">
    <property type="entry name" value="GIY-YIG_endonuc"/>
</dbReference>
<proteinExistence type="predicted"/>
<gene>
    <name evidence="2" type="ORF">NXC12_PE00135</name>
</gene>
<geneLocation type="plasmid" evidence="3">
    <name>pretnxc12e</name>
</geneLocation>
<dbReference type="EMBL" id="CP020911">
    <property type="protein sequence ID" value="ARQ13737.1"/>
    <property type="molecule type" value="Genomic_DNA"/>
</dbReference>
<dbReference type="SUPFAM" id="SSF82771">
    <property type="entry name" value="GIY-YIG endonuclease"/>
    <property type="match status" value="1"/>
</dbReference>
<evidence type="ECO:0000259" key="1">
    <source>
        <dbReference type="PROSITE" id="PS50164"/>
    </source>
</evidence>
<dbReference type="Gene3D" id="3.40.1440.10">
    <property type="entry name" value="GIY-YIG endonuclease"/>
    <property type="match status" value="1"/>
</dbReference>
<keyword evidence="2" id="KW-0614">Plasmid</keyword>
<dbReference type="AlphaFoldDB" id="A0AAN1ENA5"/>
<protein>
    <submittedName>
        <fullName evidence="2">Excinuclease ABC subunit C domain-containing protein</fullName>
    </submittedName>
</protein>
<dbReference type="InterPro" id="IPR035901">
    <property type="entry name" value="GIY-YIG_endonuc_sf"/>
</dbReference>
<reference evidence="2 3" key="1">
    <citation type="submission" date="2017-04" db="EMBL/GenBank/DDBJ databases">
        <title>Complete genome sequences of Rhizobium genomic linages associated to common bean (phaseolus vulgaris).</title>
        <authorList>
            <person name="Santamaria R.I."/>
            <person name="Bustos P."/>
            <person name="Perez-Carrascal O."/>
            <person name="Martinez-Flores I."/>
            <person name="Juarez S."/>
            <person name="Lozano L."/>
            <person name="Miranda F."/>
            <person name="Vinuesa P."/>
            <person name="Martinez-Romero E."/>
            <person name="Cevallos M.A."/>
            <person name="Romero D."/>
            <person name="Davila G."/>
            <person name="Gonzalez V."/>
        </authorList>
    </citation>
    <scope>NUCLEOTIDE SEQUENCE [LARGE SCALE GENOMIC DNA]</scope>
    <source>
        <strain evidence="2 3">NXC12</strain>
        <plasmid evidence="3">pretnxc12e</plasmid>
    </source>
</reference>
<dbReference type="Proteomes" id="UP000194159">
    <property type="component" value="Plasmid pRetNXC12e"/>
</dbReference>
<evidence type="ECO:0000313" key="3">
    <source>
        <dbReference type="Proteomes" id="UP000194159"/>
    </source>
</evidence>
<dbReference type="PROSITE" id="PS50164">
    <property type="entry name" value="GIY_YIG"/>
    <property type="match status" value="1"/>
</dbReference>
<name>A0AAN1ENA5_RHIET</name>